<proteinExistence type="predicted"/>
<comment type="caution">
    <text evidence="6">The sequence shown here is derived from an EMBL/GenBank/DDBJ whole genome shotgun (WGS) entry which is preliminary data.</text>
</comment>
<protein>
    <submittedName>
        <fullName evidence="6">Translocation/assembly module TamB</fullName>
    </submittedName>
</protein>
<dbReference type="RefSeq" id="WP_107285208.1">
    <property type="nucleotide sequence ID" value="NZ_PYMC01000023.1"/>
</dbReference>
<evidence type="ECO:0000256" key="2">
    <source>
        <dbReference type="ARBA" id="ARBA00022692"/>
    </source>
</evidence>
<evidence type="ECO:0000256" key="3">
    <source>
        <dbReference type="ARBA" id="ARBA00022989"/>
    </source>
</evidence>
<evidence type="ECO:0000259" key="5">
    <source>
        <dbReference type="Pfam" id="PF04357"/>
    </source>
</evidence>
<evidence type="ECO:0000256" key="4">
    <source>
        <dbReference type="ARBA" id="ARBA00023136"/>
    </source>
</evidence>
<dbReference type="PANTHER" id="PTHR36985:SF1">
    <property type="entry name" value="TRANSLOCATION AND ASSEMBLY MODULE SUBUNIT TAMB"/>
    <property type="match status" value="1"/>
</dbReference>
<reference evidence="6 7" key="1">
    <citation type="submission" date="2018-03" db="EMBL/GenBank/DDBJ databases">
        <title>Whole genome sequencing of Histamine producing bacteria.</title>
        <authorList>
            <person name="Butler K."/>
        </authorList>
    </citation>
    <scope>NUCLEOTIDE SEQUENCE [LARGE SCALE GENOMIC DNA]</scope>
    <source>
        <strain evidence="6 7">DSM 16190</strain>
    </source>
</reference>
<keyword evidence="2" id="KW-0812">Transmembrane</keyword>
<evidence type="ECO:0000256" key="1">
    <source>
        <dbReference type="ARBA" id="ARBA00004167"/>
    </source>
</evidence>
<keyword evidence="4" id="KW-0472">Membrane</keyword>
<dbReference type="GO" id="GO:0097347">
    <property type="term" value="C:TAM protein secretion complex"/>
    <property type="evidence" value="ECO:0007669"/>
    <property type="project" value="TreeGrafter"/>
</dbReference>
<organism evidence="6 7">
    <name type="scientific">Photobacterium lipolyticum</name>
    <dbReference type="NCBI Taxonomy" id="266810"/>
    <lineage>
        <taxon>Bacteria</taxon>
        <taxon>Pseudomonadati</taxon>
        <taxon>Pseudomonadota</taxon>
        <taxon>Gammaproteobacteria</taxon>
        <taxon>Vibrionales</taxon>
        <taxon>Vibrionaceae</taxon>
        <taxon>Photobacterium</taxon>
    </lineage>
</organism>
<gene>
    <name evidence="6" type="ORF">C9I89_20600</name>
</gene>
<name>A0A2T3MSJ7_9GAMM</name>
<sequence>MTWVKRISLGGLALIVFLIIAVATLLYTSAGVKLAVWGAQKALPALSVDSSSGALLKGFQLNQVKYRDELVDLAADNVNLKLDDRCLLIPEVCISELGLAGIRFSMPELPPPAADTEAPVSEPVTDVVMPLPIRIDRLRLDDIALDILGNKVTWQQFSTAAEIEGSHLVLKPTDWQGIELTLATATKDDQAQPVEEKPSSEPITLPEVILPMSFDIQRFTVREFKLNGDIPQQVNLLELVASAESSDIAISKLVLDVPQAKLQATADVSLTGDYPLSLDANADIAMEPLQDHQVALNASGSLAKLTLDASLKGTLDALVSGQLSPLDPKLPFDLVVTSHHIQWPIDTKPEFEVADTLVSAKGSLDGYKFDLKSKIDGEPMPAVAVSLSGQGDLNKVNLEALKVDTLGGTIAGKANASWKDAVKWQGELEFSHIQPGLEWPEAEGDLSGKLRTSGGLTEQGGWFVALPELAIDGVVMKQAFTLNGQFDAKDLNGKGDIQLVTRGLTLKHGPNGLTARGELTKEWAMTAQIDAPDLAQSLPGLRGRVLGQVDLSGKMAEPEIELALNGDALGWQELASLQAFELKGKVTPMPELKADVSLYAADGEYDAFKLDDLRLIFRGSEERHTLTLDVNAQPVSAELVLTGRLDRKAGWQGRLDQAVIETQVGLWALDHPTKLGYNLKTELANVAAHCWQQGKSSLCLTEGLEAGTSGHAKLAVNHFEFDLIEPYLPESIVIKGEVDANLEAAWAPGTSPFVKALIKLPTGSVTQVLEADQPPLTVGWDKVTVNAEIKDDVLNADWLIAITDNGNLSGEAQITQLMAEQQLKAKVNIDRFMLGILEPVIKDYHQFDGQVDASLSVTGPVMHPAVNGQLLVTKVKAIGREVPFDIEQADIRATFLGYNATLEGDVITPDGKLQVRGNGDWQDLANWKVQLDVNGRELEIHLPPMLALKVSPALTIAASPNNAEITGNIAIPWGRIKVDQLPESAVSVSDDEILLTDDLQPVDVEQKMPFDLKTNILVKIGNDVKLSAFGLNAGLIGELNVRQKDKGPLVYGEVNLQDGTYRSFGQELVIRKGQILFNGPADQPYLSIEAIRNPNNIEDDVVAGIRVRGPADAPRIDIFSDPAMAQQNALSYLLRGKNLDSESGDSGSAMTTALISMGLAKSGQLVGNVGEAFGVQDLALDTAGAGDESQVTISGYIAPGLQVKYGVGIFNSVGEFTVRYRLMKDLYIEAVSGLDSAVDLLYQFEFD</sequence>
<feature type="domain" description="Translocation and assembly module TamB C-terminal" evidence="5">
    <location>
        <begin position="910"/>
        <end position="1246"/>
    </location>
</feature>
<dbReference type="AlphaFoldDB" id="A0A2T3MSJ7"/>
<evidence type="ECO:0000313" key="6">
    <source>
        <dbReference type="EMBL" id="PSW00887.1"/>
    </source>
</evidence>
<keyword evidence="3" id="KW-1133">Transmembrane helix</keyword>
<comment type="subcellular location">
    <subcellularLocation>
        <location evidence="1">Membrane</location>
        <topology evidence="1">Single-pass membrane protein</topology>
    </subcellularLocation>
</comment>
<dbReference type="EMBL" id="PYMC01000023">
    <property type="protein sequence ID" value="PSW00887.1"/>
    <property type="molecule type" value="Genomic_DNA"/>
</dbReference>
<dbReference type="PANTHER" id="PTHR36985">
    <property type="entry name" value="TRANSLOCATION AND ASSEMBLY MODULE SUBUNIT TAMB"/>
    <property type="match status" value="1"/>
</dbReference>
<dbReference type="GO" id="GO:0009306">
    <property type="term" value="P:protein secretion"/>
    <property type="evidence" value="ECO:0007669"/>
    <property type="project" value="InterPro"/>
</dbReference>
<accession>A0A2T3MSJ7</accession>
<dbReference type="Proteomes" id="UP000240904">
    <property type="component" value="Unassembled WGS sequence"/>
</dbReference>
<dbReference type="OrthoDB" id="5555605at2"/>
<evidence type="ECO:0000313" key="7">
    <source>
        <dbReference type="Proteomes" id="UP000240904"/>
    </source>
</evidence>
<dbReference type="GO" id="GO:0005886">
    <property type="term" value="C:plasma membrane"/>
    <property type="evidence" value="ECO:0007669"/>
    <property type="project" value="InterPro"/>
</dbReference>
<dbReference type="Pfam" id="PF04357">
    <property type="entry name" value="TamB"/>
    <property type="match status" value="1"/>
</dbReference>
<keyword evidence="7" id="KW-1185">Reference proteome</keyword>
<dbReference type="InterPro" id="IPR007452">
    <property type="entry name" value="TamB_C"/>
</dbReference>